<dbReference type="InterPro" id="IPR000249">
    <property type="entry name" value="BMC_dom"/>
</dbReference>
<evidence type="ECO:0000256" key="2">
    <source>
        <dbReference type="ARBA" id="ARBA00024446"/>
    </source>
</evidence>
<dbReference type="PROSITE" id="PS51931">
    <property type="entry name" value="BMC_CP"/>
    <property type="match status" value="2"/>
</dbReference>
<dbReference type="CDD" id="cd07048">
    <property type="entry name" value="BMC_PduB_repeat2"/>
    <property type="match status" value="1"/>
</dbReference>
<comment type="subcellular location">
    <subcellularLocation>
        <location evidence="1">Bacterial microcompartment</location>
    </subcellularLocation>
</comment>
<feature type="coiled-coil region" evidence="3">
    <location>
        <begin position="36"/>
        <end position="64"/>
    </location>
</feature>
<feature type="domain" description="BMC circularly permuted" evidence="4">
    <location>
        <begin position="195"/>
        <end position="298"/>
    </location>
</feature>
<dbReference type="CDD" id="cd07047">
    <property type="entry name" value="BMC_PduB_repeat1"/>
    <property type="match status" value="1"/>
</dbReference>
<protein>
    <submittedName>
        <fullName evidence="5">Microcompartments protein</fullName>
    </submittedName>
</protein>
<organism evidence="5 6">
    <name type="scientific">Clostridium scatologenes</name>
    <dbReference type="NCBI Taxonomy" id="1548"/>
    <lineage>
        <taxon>Bacteria</taxon>
        <taxon>Bacillati</taxon>
        <taxon>Bacillota</taxon>
        <taxon>Clostridia</taxon>
        <taxon>Eubacteriales</taxon>
        <taxon>Clostridiaceae</taxon>
        <taxon>Clostridium</taxon>
    </lineage>
</organism>
<evidence type="ECO:0000256" key="1">
    <source>
        <dbReference type="ARBA" id="ARBA00024322"/>
    </source>
</evidence>
<dbReference type="NCBIfam" id="NF011944">
    <property type="entry name" value="PRK15415.1"/>
    <property type="match status" value="1"/>
</dbReference>
<evidence type="ECO:0000313" key="6">
    <source>
        <dbReference type="Proteomes" id="UP000033115"/>
    </source>
</evidence>
<evidence type="ECO:0000256" key="3">
    <source>
        <dbReference type="SAM" id="Coils"/>
    </source>
</evidence>
<keyword evidence="3" id="KW-0175">Coiled coil</keyword>
<dbReference type="GO" id="GO:0031469">
    <property type="term" value="C:bacterial microcompartment"/>
    <property type="evidence" value="ECO:0007669"/>
    <property type="project" value="UniProtKB-SubCell"/>
</dbReference>
<dbReference type="Proteomes" id="UP000033115">
    <property type="component" value="Chromosome"/>
</dbReference>
<dbReference type="STRING" id="1548.CSCA_5268"/>
<dbReference type="InterPro" id="IPR044870">
    <property type="entry name" value="BMC_CP"/>
</dbReference>
<dbReference type="EMBL" id="CP009933">
    <property type="protein sequence ID" value="AKA72393.1"/>
    <property type="molecule type" value="Genomic_DNA"/>
</dbReference>
<keyword evidence="6" id="KW-1185">Reference proteome</keyword>
<sequence length="300" mass="31771">MDNNLIANVLEEVKKRINIDGMDKEQISKIVQNIACQMLNNDIKEEKVQEKEIEENKVEEKKEANIMSAPSPVTEFVGTANYGDTVGLVIANVDSLLHEKMGLDKKYRSIGIISDRTGAGPQIMAADEAVKATNTEIVSIELPRDTKGGAGHGALIIFAAEDVSDARRAVEVALKDTDRTFGDVYGFDAGHVELHYTARASLALEKAFGAPLGKAFGIIVGAPAGIGVVMADTALKTANVDLVSYASPSQGTSLTNEVIITITGDSGAVRQSVIAAREVGIALAKSMGQDPVSTTGKPYI</sequence>
<feature type="domain" description="BMC circularly permuted" evidence="4">
    <location>
        <begin position="71"/>
        <end position="187"/>
    </location>
</feature>
<evidence type="ECO:0000259" key="4">
    <source>
        <dbReference type="PROSITE" id="PS51931"/>
    </source>
</evidence>
<accession>A0A0E3K5Q4</accession>
<dbReference type="GO" id="GO:0005198">
    <property type="term" value="F:structural molecule activity"/>
    <property type="evidence" value="ECO:0007669"/>
    <property type="project" value="InterPro"/>
</dbReference>
<dbReference type="KEGG" id="csq:CSCA_5268"/>
<keyword evidence="2" id="KW-1283">Bacterial microcompartment</keyword>
<dbReference type="SUPFAM" id="SSF143414">
    <property type="entry name" value="CcmK-like"/>
    <property type="match status" value="2"/>
</dbReference>
<dbReference type="SMART" id="SM00877">
    <property type="entry name" value="BMC"/>
    <property type="match status" value="2"/>
</dbReference>
<gene>
    <name evidence="5" type="ORF">CSCA_5268</name>
</gene>
<name>A0A0E3K5Q4_CLOSL</name>
<dbReference type="HOGENOM" id="CLU_076302_0_0_9"/>
<dbReference type="Gene3D" id="3.30.70.1710">
    <property type="match status" value="2"/>
</dbReference>
<dbReference type="InterPro" id="IPR030984">
    <property type="entry name" value="PduB"/>
</dbReference>
<reference evidence="5 6" key="1">
    <citation type="journal article" date="2015" name="J. Biotechnol.">
        <title>Complete genome sequence of a malodorant-producing acetogen, Clostridium scatologenes ATCC 25775(T).</title>
        <authorList>
            <person name="Zhu Z."/>
            <person name="Guo T."/>
            <person name="Zheng H."/>
            <person name="Song T."/>
            <person name="Ouyang P."/>
            <person name="Xie J."/>
        </authorList>
    </citation>
    <scope>NUCLEOTIDE SEQUENCE [LARGE SCALE GENOMIC DNA]</scope>
    <source>
        <strain evidence="5 6">ATCC 25775</strain>
    </source>
</reference>
<proteinExistence type="predicted"/>
<dbReference type="InterPro" id="IPR037233">
    <property type="entry name" value="CcmK-like_sf"/>
</dbReference>
<dbReference type="Pfam" id="PF00936">
    <property type="entry name" value="BMC"/>
    <property type="match status" value="2"/>
</dbReference>
<dbReference type="NCBIfam" id="TIGR04501">
    <property type="entry name" value="microcomp_PduB"/>
    <property type="match status" value="1"/>
</dbReference>
<evidence type="ECO:0000313" key="5">
    <source>
        <dbReference type="EMBL" id="AKA72393.1"/>
    </source>
</evidence>
<dbReference type="AlphaFoldDB" id="A0A0E3K5Q4"/>